<organism evidence="1 2">
    <name type="scientific">Rosistilla carotiformis</name>
    <dbReference type="NCBI Taxonomy" id="2528017"/>
    <lineage>
        <taxon>Bacteria</taxon>
        <taxon>Pseudomonadati</taxon>
        <taxon>Planctomycetota</taxon>
        <taxon>Planctomycetia</taxon>
        <taxon>Pirellulales</taxon>
        <taxon>Pirellulaceae</taxon>
        <taxon>Rosistilla</taxon>
    </lineage>
</organism>
<dbReference type="Proteomes" id="UP000315082">
    <property type="component" value="Chromosome"/>
</dbReference>
<protein>
    <submittedName>
        <fullName evidence="1">Uncharacterized protein</fullName>
    </submittedName>
</protein>
<evidence type="ECO:0000313" key="1">
    <source>
        <dbReference type="EMBL" id="QDV69070.1"/>
    </source>
</evidence>
<proteinExistence type="predicted"/>
<dbReference type="AlphaFoldDB" id="A0A518JU44"/>
<dbReference type="EMBL" id="CP036348">
    <property type="protein sequence ID" value="QDV69070.1"/>
    <property type="molecule type" value="Genomic_DNA"/>
</dbReference>
<evidence type="ECO:0000313" key="2">
    <source>
        <dbReference type="Proteomes" id="UP000315082"/>
    </source>
</evidence>
<reference evidence="1 2" key="1">
    <citation type="submission" date="2019-02" db="EMBL/GenBank/DDBJ databases">
        <title>Deep-cultivation of Planctomycetes and their phenomic and genomic characterization uncovers novel biology.</title>
        <authorList>
            <person name="Wiegand S."/>
            <person name="Jogler M."/>
            <person name="Boedeker C."/>
            <person name="Pinto D."/>
            <person name="Vollmers J."/>
            <person name="Rivas-Marin E."/>
            <person name="Kohn T."/>
            <person name="Peeters S.H."/>
            <person name="Heuer A."/>
            <person name="Rast P."/>
            <person name="Oberbeckmann S."/>
            <person name="Bunk B."/>
            <person name="Jeske O."/>
            <person name="Meyerdierks A."/>
            <person name="Storesund J.E."/>
            <person name="Kallscheuer N."/>
            <person name="Luecker S."/>
            <person name="Lage O.M."/>
            <person name="Pohl T."/>
            <person name="Merkel B.J."/>
            <person name="Hornburger P."/>
            <person name="Mueller R.-W."/>
            <person name="Bruemmer F."/>
            <person name="Labrenz M."/>
            <person name="Spormann A.M."/>
            <person name="Op den Camp H."/>
            <person name="Overmann J."/>
            <person name="Amann R."/>
            <person name="Jetten M.S.M."/>
            <person name="Mascher T."/>
            <person name="Medema M.H."/>
            <person name="Devos D.P."/>
            <person name="Kaster A.-K."/>
            <person name="Ovreas L."/>
            <person name="Rohde M."/>
            <person name="Galperin M.Y."/>
            <person name="Jogler C."/>
        </authorList>
    </citation>
    <scope>NUCLEOTIDE SEQUENCE [LARGE SCALE GENOMIC DNA]</scope>
    <source>
        <strain evidence="1 2">Poly24</strain>
    </source>
</reference>
<name>A0A518JU44_9BACT</name>
<dbReference type="KEGG" id="rcf:Poly24_27840"/>
<accession>A0A518JU44</accession>
<sequence>MKSKACRFSKRSRRKRRLLDKLYRRRTNFECLESRLLLAVTPDLISPTEVNFVGTSAADEVFLRIDAGTLEFSSDGTNWINDLSPAGGVQSMAISSASEISVNFGSGDDQLRLDASMSSLPAGAELTYNAGGNNDVLFAAVTGNDDFQLAGNQLIAGEATFTLNSVESVELKGSTGTNSFQLSGWNGSATLTGAAGNDQYQLDAASSSVSIVDTGNGDAFTPANGKNKFVTGLSDLIDAVDELSATGPLGQDVAFLDSASGQTIGGFLDLADILDVYIVDKVSSQSSGTKLHSLVNALDVNDASGPLTGDVSVIGTLLAGGGMNLDVSLDVSRVSSVELNVFAGELQSLLTLPDDTKLFGDLTTRVQWQFEIGVDAAGNFVGDFNTSDMIVTAAVDENLDFEARAGFLGVNAAGPLDLDM</sequence>
<keyword evidence="2" id="KW-1185">Reference proteome</keyword>
<gene>
    <name evidence="1" type="ORF">Poly24_27840</name>
</gene>